<gene>
    <name evidence="1" type="ORF">SAMN06269185_1617</name>
</gene>
<reference evidence="1 2" key="1">
    <citation type="submission" date="2017-09" db="EMBL/GenBank/DDBJ databases">
        <authorList>
            <person name="Ehlers B."/>
            <person name="Leendertz F.H."/>
        </authorList>
    </citation>
    <scope>NUCLEOTIDE SEQUENCE [LARGE SCALE GENOMIC DNA]</scope>
    <source>
        <strain evidence="1 2">DSM 27208</strain>
    </source>
</reference>
<protein>
    <recommendedName>
        <fullName evidence="3">DUF4868 domain-containing protein</fullName>
    </recommendedName>
</protein>
<dbReference type="Proteomes" id="UP000219453">
    <property type="component" value="Unassembled WGS sequence"/>
</dbReference>
<organism evidence="1 2">
    <name type="scientific">Natronoarchaeum philippinense</name>
    <dbReference type="NCBI Taxonomy" id="558529"/>
    <lineage>
        <taxon>Archaea</taxon>
        <taxon>Methanobacteriati</taxon>
        <taxon>Methanobacteriota</taxon>
        <taxon>Stenosarchaea group</taxon>
        <taxon>Halobacteria</taxon>
        <taxon>Halobacteriales</taxon>
        <taxon>Natronoarchaeaceae</taxon>
    </lineage>
</organism>
<dbReference type="InterPro" id="IPR032359">
    <property type="entry name" value="KwaB-like"/>
</dbReference>
<sequence length="349" mass="40578">MGATEEVEEPIDVGEKLEEVVDFVQGVNEDNDPYDLIVAREGEEDEDDENNHTVYEFKRAKTVGDLPERLGNFAEDKIETKQQAVADESKEAVEYAAANISNQSDYVQHVLADDVPRFEQYQDLLTTDDFEQTDYINEDGEGPEFQVILIRDGTEDRALVFQDITRREILGRDDKIRFWSTDDHYTDVDKTIVEVPNRIDAVYYDGHIFIFDQRRFEKIFDYMDEFNEVAEDTVEEIVDSDVPIHTDDVFLDAVTSYPNATRIFYAVRERALWEHEDVDMNTFDYIVDEFDLSIDIEERDGEEGIVLEDKRNVWEVIHLYNDDHLSSPITEVGYQVEGKDARTEEVGEE</sequence>
<dbReference type="EMBL" id="OBEJ01000002">
    <property type="protein sequence ID" value="SNZ12325.1"/>
    <property type="molecule type" value="Genomic_DNA"/>
</dbReference>
<evidence type="ECO:0008006" key="3">
    <source>
        <dbReference type="Google" id="ProtNLM"/>
    </source>
</evidence>
<accession>A0A285NS63</accession>
<name>A0A285NS63_NATPI</name>
<evidence type="ECO:0000313" key="2">
    <source>
        <dbReference type="Proteomes" id="UP000219453"/>
    </source>
</evidence>
<keyword evidence="2" id="KW-1185">Reference proteome</keyword>
<dbReference type="RefSeq" id="WP_097008574.1">
    <property type="nucleotide sequence ID" value="NZ_OBEJ01000002.1"/>
</dbReference>
<evidence type="ECO:0000313" key="1">
    <source>
        <dbReference type="EMBL" id="SNZ12325.1"/>
    </source>
</evidence>
<dbReference type="Pfam" id="PF16162">
    <property type="entry name" value="KwaB"/>
    <property type="match status" value="1"/>
</dbReference>
<dbReference type="OrthoDB" id="275145at2157"/>
<dbReference type="AlphaFoldDB" id="A0A285NS63"/>
<proteinExistence type="predicted"/>